<organism evidence="1">
    <name type="scientific">freshwater metagenome</name>
    <dbReference type="NCBI Taxonomy" id="449393"/>
    <lineage>
        <taxon>unclassified sequences</taxon>
        <taxon>metagenomes</taxon>
        <taxon>ecological metagenomes</taxon>
    </lineage>
</organism>
<dbReference type="EMBL" id="CAEZYQ010000010">
    <property type="protein sequence ID" value="CAB4743220.1"/>
    <property type="molecule type" value="Genomic_DNA"/>
</dbReference>
<protein>
    <submittedName>
        <fullName evidence="1">Unannotated protein</fullName>
    </submittedName>
</protein>
<sequence length="189" mass="19824">MRVVGEYSEEHDALGLLVEADRGSLPFALLHGEALVACAAWALGEAGLTQVDHGTPWEALVEAGEPLVLHDPLCPMTPADFLVACLERCEAEQAVVVGTRPVTDTLKGLDPQGYVGEGVDRDTVLQVTSPVVLPPAVVAALDGLPSTDFATLVGVLAERFPVVAATAPPEGRRVADESDVRLLEAFTAH</sequence>
<dbReference type="AlphaFoldDB" id="A0A6J6T7V7"/>
<accession>A0A6J6T7V7</accession>
<evidence type="ECO:0000313" key="1">
    <source>
        <dbReference type="EMBL" id="CAB4743220.1"/>
    </source>
</evidence>
<proteinExistence type="predicted"/>
<dbReference type="Gene3D" id="3.90.550.10">
    <property type="entry name" value="Spore Coat Polysaccharide Biosynthesis Protein SpsA, Chain A"/>
    <property type="match status" value="1"/>
</dbReference>
<name>A0A6J6T7V7_9ZZZZ</name>
<reference evidence="1" key="1">
    <citation type="submission" date="2020-05" db="EMBL/GenBank/DDBJ databases">
        <authorList>
            <person name="Chiriac C."/>
            <person name="Salcher M."/>
            <person name="Ghai R."/>
            <person name="Kavagutti S V."/>
        </authorList>
    </citation>
    <scope>NUCLEOTIDE SEQUENCE</scope>
</reference>
<gene>
    <name evidence="1" type="ORF">UFOPK2761_01467</name>
</gene>
<dbReference type="InterPro" id="IPR029044">
    <property type="entry name" value="Nucleotide-diphossugar_trans"/>
</dbReference>